<name>A0A919UPW2_9ACTN</name>
<dbReference type="EMBL" id="BOOA01000036">
    <property type="protein sequence ID" value="GIH26162.1"/>
    <property type="molecule type" value="Genomic_DNA"/>
</dbReference>
<sequence length="191" mass="22187">MFFSTPEFWREWLAANHEAQTELWVGYYKVSTGKPSITWPESVDQALCFGWIDGVRKSVDEDSYKIRFTPRRPRSIWSAVNIGRFRELADQGLVHPMGQAAFDQRAAERSAVYSYEQGQVAGLPGEYEERFRAQPAAWDWFQKQAPYYRRTAAHWVTSAKKEETRLRRLSQLIEDSAEGRRIGPLRPPGQK</sequence>
<dbReference type="Proteomes" id="UP000640052">
    <property type="component" value="Unassembled WGS sequence"/>
</dbReference>
<dbReference type="RefSeq" id="WP_204042851.1">
    <property type="nucleotide sequence ID" value="NZ_BOOA01000036.1"/>
</dbReference>
<gene>
    <name evidence="1" type="ORF">Aph01nite_44720</name>
</gene>
<comment type="caution">
    <text evidence="1">The sequence shown here is derived from an EMBL/GenBank/DDBJ whole genome shotgun (WGS) entry which is preliminary data.</text>
</comment>
<evidence type="ECO:0008006" key="3">
    <source>
        <dbReference type="Google" id="ProtNLM"/>
    </source>
</evidence>
<keyword evidence="2" id="KW-1185">Reference proteome</keyword>
<organism evidence="1 2">
    <name type="scientific">Acrocarpospora phusangensis</name>
    <dbReference type="NCBI Taxonomy" id="1070424"/>
    <lineage>
        <taxon>Bacteria</taxon>
        <taxon>Bacillati</taxon>
        <taxon>Actinomycetota</taxon>
        <taxon>Actinomycetes</taxon>
        <taxon>Streptosporangiales</taxon>
        <taxon>Streptosporangiaceae</taxon>
        <taxon>Acrocarpospora</taxon>
    </lineage>
</organism>
<accession>A0A919UPW2</accession>
<evidence type="ECO:0000313" key="1">
    <source>
        <dbReference type="EMBL" id="GIH26162.1"/>
    </source>
</evidence>
<reference evidence="1" key="1">
    <citation type="submission" date="2021-01" db="EMBL/GenBank/DDBJ databases">
        <title>Whole genome shotgun sequence of Acrocarpospora phusangensis NBRC 108782.</title>
        <authorList>
            <person name="Komaki H."/>
            <person name="Tamura T."/>
        </authorList>
    </citation>
    <scope>NUCLEOTIDE SEQUENCE</scope>
    <source>
        <strain evidence="1">NBRC 108782</strain>
    </source>
</reference>
<evidence type="ECO:0000313" key="2">
    <source>
        <dbReference type="Proteomes" id="UP000640052"/>
    </source>
</evidence>
<protein>
    <recommendedName>
        <fullName evidence="3">Bacteriocin-protection protein</fullName>
    </recommendedName>
</protein>
<proteinExistence type="predicted"/>
<dbReference type="Pfam" id="PF13376">
    <property type="entry name" value="OmdA"/>
    <property type="match status" value="1"/>
</dbReference>
<dbReference type="AlphaFoldDB" id="A0A919UPW2"/>